<dbReference type="EMBL" id="JAVDDT010000003">
    <property type="protein sequence ID" value="MDQ2069342.1"/>
    <property type="molecule type" value="Genomic_DNA"/>
</dbReference>
<organism evidence="4 5">
    <name type="scientific">Natronospira bacteriovora</name>
    <dbReference type="NCBI Taxonomy" id="3069753"/>
    <lineage>
        <taxon>Bacteria</taxon>
        <taxon>Pseudomonadati</taxon>
        <taxon>Pseudomonadota</taxon>
        <taxon>Gammaproteobacteria</taxon>
        <taxon>Natronospirales</taxon>
        <taxon>Natronospiraceae</taxon>
        <taxon>Natronospira</taxon>
    </lineage>
</organism>
<gene>
    <name evidence="4" type="ORF">RBH19_05620</name>
</gene>
<feature type="signal peptide" evidence="2">
    <location>
        <begin position="1"/>
        <end position="17"/>
    </location>
</feature>
<keyword evidence="5" id="KW-1185">Reference proteome</keyword>
<name>A0ABU0W5P0_9GAMM</name>
<reference evidence="4 5" key="1">
    <citation type="submission" date="2023-08" db="EMBL/GenBank/DDBJ databases">
        <title>Whole-genome sequencing of halo(alkali)philic microorganisms from hypersaline lakes.</title>
        <authorList>
            <person name="Sorokin D.Y."/>
            <person name="Abbas B."/>
            <person name="Merkel A.Y."/>
        </authorList>
    </citation>
    <scope>NUCLEOTIDE SEQUENCE [LARGE SCALE GENOMIC DNA]</scope>
    <source>
        <strain evidence="4 5">AB-CW4</strain>
    </source>
</reference>
<accession>A0ABU0W5P0</accession>
<dbReference type="Proteomes" id="UP001239019">
    <property type="component" value="Unassembled WGS sequence"/>
</dbReference>
<evidence type="ECO:0000256" key="1">
    <source>
        <dbReference type="SAM" id="MobiDB-lite"/>
    </source>
</evidence>
<evidence type="ECO:0000256" key="2">
    <source>
        <dbReference type="SAM" id="SignalP"/>
    </source>
</evidence>
<dbReference type="InterPro" id="IPR025510">
    <property type="entry name" value="DUF4397"/>
</dbReference>
<sequence>MSRKVLSLLILGLFAMAATGCFSSSSSSDPDRPGGGDDNGNGEATAEVRAFHASPDAGNVDVYVNGDRVLEDVSFPAASPYLEVPAAELTVQIVPAGGDLADAVIEETVTPSEGGQFSFIVWGSVEAGNLATAVLDDGNDGVADGFVKIRPAHLAVGAPEVDLYVTAIDADLSEAQPVAAGLEFGDIADAYIEAPAEVSRLRVTVAGTTDVVYDYVADFPQFAGASLLAAALNTDQGFSPILIGAATGSDSLPFIPLIDQQAELRVVHGSPDAGPVDVEASIDGGDTWVTLVEGLEYFTQTGYVRVLGELDYDVRVLDADGNIAAELELSPGAGNAYSVFALGSVGAGNITFLAEGDLTAPVEEGQFALRAVHGIATGPTVNVEADGAAVIEDLEERTASGFGEFPAASYEVEVVTASGGDNVIGPLTVEFASTAVYTAVALPEDAEGNAGNTLWLIEDRISADD</sequence>
<protein>
    <submittedName>
        <fullName evidence="4">DUF4397 domain-containing protein</fullName>
    </submittedName>
</protein>
<keyword evidence="2" id="KW-0732">Signal</keyword>
<proteinExistence type="predicted"/>
<feature type="domain" description="DUF4397" evidence="3">
    <location>
        <begin position="262"/>
        <end position="374"/>
    </location>
</feature>
<feature type="chain" id="PRO_5046038811" evidence="2">
    <location>
        <begin position="18"/>
        <end position="465"/>
    </location>
</feature>
<comment type="caution">
    <text evidence="4">The sequence shown here is derived from an EMBL/GenBank/DDBJ whole genome shotgun (WGS) entry which is preliminary data.</text>
</comment>
<dbReference type="Pfam" id="PF14344">
    <property type="entry name" value="DUF4397"/>
    <property type="match status" value="2"/>
</dbReference>
<feature type="region of interest" description="Disordered" evidence="1">
    <location>
        <begin position="22"/>
        <end position="43"/>
    </location>
</feature>
<feature type="domain" description="DUF4397" evidence="3">
    <location>
        <begin position="46"/>
        <end position="164"/>
    </location>
</feature>
<evidence type="ECO:0000313" key="4">
    <source>
        <dbReference type="EMBL" id="MDQ2069342.1"/>
    </source>
</evidence>
<evidence type="ECO:0000313" key="5">
    <source>
        <dbReference type="Proteomes" id="UP001239019"/>
    </source>
</evidence>
<evidence type="ECO:0000259" key="3">
    <source>
        <dbReference type="Pfam" id="PF14344"/>
    </source>
</evidence>
<dbReference type="PROSITE" id="PS51257">
    <property type="entry name" value="PROKAR_LIPOPROTEIN"/>
    <property type="match status" value="1"/>
</dbReference>
<dbReference type="RefSeq" id="WP_306727843.1">
    <property type="nucleotide sequence ID" value="NZ_JAVDDT010000003.1"/>
</dbReference>